<feature type="domain" description="Cytochrome c assembly protein" evidence="7">
    <location>
        <begin position="1"/>
        <end position="137"/>
    </location>
</feature>
<gene>
    <name evidence="8" type="ORF">NE237_014046</name>
</gene>
<evidence type="ECO:0000256" key="3">
    <source>
        <dbReference type="ARBA" id="ARBA00022748"/>
    </source>
</evidence>
<keyword evidence="3" id="KW-0201">Cytochrome c-type biogenesis</keyword>
<evidence type="ECO:0000259" key="7">
    <source>
        <dbReference type="Pfam" id="PF01578"/>
    </source>
</evidence>
<evidence type="ECO:0000256" key="2">
    <source>
        <dbReference type="ARBA" id="ARBA00022692"/>
    </source>
</evidence>
<dbReference type="Proteomes" id="UP001141806">
    <property type="component" value="Unassembled WGS sequence"/>
</dbReference>
<dbReference type="EMBL" id="JAMYWD010000011">
    <property type="protein sequence ID" value="KAJ4957263.1"/>
    <property type="molecule type" value="Genomic_DNA"/>
</dbReference>
<feature type="transmembrane region" description="Helical" evidence="6">
    <location>
        <begin position="21"/>
        <end position="43"/>
    </location>
</feature>
<dbReference type="GO" id="GO:0005886">
    <property type="term" value="C:plasma membrane"/>
    <property type="evidence" value="ECO:0007669"/>
    <property type="project" value="TreeGrafter"/>
</dbReference>
<name>A0A9Q0H2U9_9MAGN</name>
<protein>
    <recommendedName>
        <fullName evidence="7">Cytochrome c assembly protein domain-containing protein</fullName>
    </recommendedName>
</protein>
<dbReference type="GO" id="GO:0017004">
    <property type="term" value="P:cytochrome complex assembly"/>
    <property type="evidence" value="ECO:0007669"/>
    <property type="project" value="UniProtKB-KW"/>
</dbReference>
<evidence type="ECO:0000256" key="4">
    <source>
        <dbReference type="ARBA" id="ARBA00022989"/>
    </source>
</evidence>
<sequence>MFLSWSFSIIHIVSKIWNHKNHLSVITAPSAIFIQGFATSGLLTELQQSAILVPALKSQWLMMHISMMVLSYAALLCGSLLSLALLVITFRKNIEIFGKINHLLIGNFHRYQLIHQLDYWSYRVISLGFIFLTIGTLAKTFYRTSPSSTSSFDYSILAMAPPEMAATYNKEPTIETLTCSDQLVRTQTSIFYQ</sequence>
<evidence type="ECO:0000256" key="6">
    <source>
        <dbReference type="SAM" id="Phobius"/>
    </source>
</evidence>
<keyword evidence="5 6" id="KW-0472">Membrane</keyword>
<dbReference type="GO" id="GO:0020037">
    <property type="term" value="F:heme binding"/>
    <property type="evidence" value="ECO:0007669"/>
    <property type="project" value="InterPro"/>
</dbReference>
<organism evidence="8 9">
    <name type="scientific">Protea cynaroides</name>
    <dbReference type="NCBI Taxonomy" id="273540"/>
    <lineage>
        <taxon>Eukaryota</taxon>
        <taxon>Viridiplantae</taxon>
        <taxon>Streptophyta</taxon>
        <taxon>Embryophyta</taxon>
        <taxon>Tracheophyta</taxon>
        <taxon>Spermatophyta</taxon>
        <taxon>Magnoliopsida</taxon>
        <taxon>Proteales</taxon>
        <taxon>Proteaceae</taxon>
        <taxon>Protea</taxon>
    </lineage>
</organism>
<dbReference type="Pfam" id="PF01578">
    <property type="entry name" value="Cytochrom_C_asm"/>
    <property type="match status" value="1"/>
</dbReference>
<keyword evidence="9" id="KW-1185">Reference proteome</keyword>
<dbReference type="PANTHER" id="PTHR30071:SF1">
    <property type="entry name" value="CYTOCHROME B_B6 PROTEIN-RELATED"/>
    <property type="match status" value="1"/>
</dbReference>
<dbReference type="AlphaFoldDB" id="A0A9Q0H2U9"/>
<keyword evidence="4 6" id="KW-1133">Transmembrane helix</keyword>
<feature type="transmembrane region" description="Helical" evidence="6">
    <location>
        <begin position="120"/>
        <end position="142"/>
    </location>
</feature>
<dbReference type="InterPro" id="IPR045062">
    <property type="entry name" value="Cyt_c_biogenesis_CcsA/CcmC"/>
</dbReference>
<evidence type="ECO:0000256" key="1">
    <source>
        <dbReference type="ARBA" id="ARBA00004141"/>
    </source>
</evidence>
<feature type="transmembrane region" description="Helical" evidence="6">
    <location>
        <begin position="63"/>
        <end position="90"/>
    </location>
</feature>
<comment type="caution">
    <text evidence="8">The sequence shown here is derived from an EMBL/GenBank/DDBJ whole genome shotgun (WGS) entry which is preliminary data.</text>
</comment>
<proteinExistence type="predicted"/>
<evidence type="ECO:0000313" key="8">
    <source>
        <dbReference type="EMBL" id="KAJ4957263.1"/>
    </source>
</evidence>
<evidence type="ECO:0000256" key="5">
    <source>
        <dbReference type="ARBA" id="ARBA00023136"/>
    </source>
</evidence>
<keyword evidence="2 6" id="KW-0812">Transmembrane</keyword>
<dbReference type="OrthoDB" id="1640at2759"/>
<accession>A0A9Q0H2U9</accession>
<dbReference type="PANTHER" id="PTHR30071">
    <property type="entry name" value="HEME EXPORTER PROTEIN C"/>
    <property type="match status" value="1"/>
</dbReference>
<reference evidence="8" key="1">
    <citation type="journal article" date="2023" name="Plant J.">
        <title>The genome of the king protea, Protea cynaroides.</title>
        <authorList>
            <person name="Chang J."/>
            <person name="Duong T.A."/>
            <person name="Schoeman C."/>
            <person name="Ma X."/>
            <person name="Roodt D."/>
            <person name="Barker N."/>
            <person name="Li Z."/>
            <person name="Van de Peer Y."/>
            <person name="Mizrachi E."/>
        </authorList>
    </citation>
    <scope>NUCLEOTIDE SEQUENCE</scope>
    <source>
        <tissue evidence="8">Young leaves</tissue>
    </source>
</reference>
<comment type="subcellular location">
    <subcellularLocation>
        <location evidence="1">Membrane</location>
        <topology evidence="1">Multi-pass membrane protein</topology>
    </subcellularLocation>
</comment>
<dbReference type="InterPro" id="IPR002541">
    <property type="entry name" value="Cyt_c_assembly"/>
</dbReference>
<evidence type="ECO:0000313" key="9">
    <source>
        <dbReference type="Proteomes" id="UP001141806"/>
    </source>
</evidence>